<evidence type="ECO:0000313" key="3">
    <source>
        <dbReference type="Proteomes" id="UP001055439"/>
    </source>
</evidence>
<reference evidence="2" key="1">
    <citation type="submission" date="2022-05" db="EMBL/GenBank/DDBJ databases">
        <title>The Musa troglodytarum L. genome provides insights into the mechanism of non-climacteric behaviour and enrichment of carotenoids.</title>
        <authorList>
            <person name="Wang J."/>
        </authorList>
    </citation>
    <scope>NUCLEOTIDE SEQUENCE</scope>
    <source>
        <tissue evidence="2">Leaf</tissue>
    </source>
</reference>
<evidence type="ECO:0000313" key="2">
    <source>
        <dbReference type="EMBL" id="URE13034.1"/>
    </source>
</evidence>
<evidence type="ECO:0000256" key="1">
    <source>
        <dbReference type="SAM" id="MobiDB-lite"/>
    </source>
</evidence>
<feature type="region of interest" description="Disordered" evidence="1">
    <location>
        <begin position="260"/>
        <end position="315"/>
    </location>
</feature>
<proteinExistence type="predicted"/>
<dbReference type="EMBL" id="CP097508">
    <property type="protein sequence ID" value="URE13034.1"/>
    <property type="molecule type" value="Genomic_DNA"/>
</dbReference>
<dbReference type="AlphaFoldDB" id="A0A9E7GCZ0"/>
<name>A0A9E7GCZ0_9LILI</name>
<dbReference type="Proteomes" id="UP001055439">
    <property type="component" value="Chromosome 6"/>
</dbReference>
<protein>
    <submittedName>
        <fullName evidence="2">Uncharacterized protein</fullName>
    </submittedName>
</protein>
<accession>A0A9E7GCZ0</accession>
<feature type="compositionally biased region" description="Polar residues" evidence="1">
    <location>
        <begin position="286"/>
        <end position="301"/>
    </location>
</feature>
<keyword evidence="3" id="KW-1185">Reference proteome</keyword>
<feature type="compositionally biased region" description="Pro residues" evidence="1">
    <location>
        <begin position="117"/>
        <end position="126"/>
    </location>
</feature>
<organism evidence="2 3">
    <name type="scientific">Musa troglodytarum</name>
    <name type="common">fe'i banana</name>
    <dbReference type="NCBI Taxonomy" id="320322"/>
    <lineage>
        <taxon>Eukaryota</taxon>
        <taxon>Viridiplantae</taxon>
        <taxon>Streptophyta</taxon>
        <taxon>Embryophyta</taxon>
        <taxon>Tracheophyta</taxon>
        <taxon>Spermatophyta</taxon>
        <taxon>Magnoliopsida</taxon>
        <taxon>Liliopsida</taxon>
        <taxon>Zingiberales</taxon>
        <taxon>Musaceae</taxon>
        <taxon>Musa</taxon>
    </lineage>
</organism>
<feature type="region of interest" description="Disordered" evidence="1">
    <location>
        <begin position="88"/>
        <end position="132"/>
    </location>
</feature>
<sequence length="451" mass="48622">MTQHQLCRCSPYKAYRGRGAELRMSFVMASRRRRHLMPCAYSISSPGQDCNQPTVEQPMSTTHTVGGPPLPIILAAVGLADRQRFIIPRTSTRCRHTESRADRPPPPPSSSADEACTPPPPPPPPAAAEMRSRRATALFHFQPAGGKIMPDLDSHAELMQQVEAATPPLGWTLWRTREGGGGYGFLQPLCDSVARDGLPAAKPTPKSLPSTTNSSLRCEITGSAVPLSNRIELDSDTRHFCHVGFVGNVPSSPVRLPASLNGAPCGNRLSPSPPSPSPPTHAVSPTRRSSARKPTQPTSPMTRPARHPRQPNPTDCAVRLANCHPNLSILVHDIISRLMTGLNVSLELDAKAATGEFCRTSFGVALYSADASCSLMFSWDIKNHNTVRVIHEGKRAAVISRVGVAPDSAIHHTLADRTVGPRRFELCAKRACIEDIGVEQDEITCSGVTGQ</sequence>
<gene>
    <name evidence="2" type="ORF">MUK42_32932</name>
</gene>